<dbReference type="Gene3D" id="3.30.730.10">
    <property type="entry name" value="AP2/ERF domain"/>
    <property type="match status" value="1"/>
</dbReference>
<keyword evidence="2" id="KW-0805">Transcription regulation</keyword>
<comment type="subcellular location">
    <subcellularLocation>
        <location evidence="1">Nucleus</location>
    </subcellularLocation>
</comment>
<keyword evidence="6" id="KW-0539">Nucleus</keyword>
<evidence type="ECO:0000256" key="1">
    <source>
        <dbReference type="ARBA" id="ARBA00004123"/>
    </source>
</evidence>
<dbReference type="Pfam" id="PF00847">
    <property type="entry name" value="AP2"/>
    <property type="match status" value="1"/>
</dbReference>
<dbReference type="Proteomes" id="UP001341840">
    <property type="component" value="Unassembled WGS sequence"/>
</dbReference>
<dbReference type="SUPFAM" id="SSF54171">
    <property type="entry name" value="DNA-binding domain"/>
    <property type="match status" value="1"/>
</dbReference>
<evidence type="ECO:0000256" key="2">
    <source>
        <dbReference type="ARBA" id="ARBA00023015"/>
    </source>
</evidence>
<protein>
    <recommendedName>
        <fullName evidence="8">AP2/ERF domain-containing protein</fullName>
    </recommendedName>
</protein>
<name>A0ABU6ZW47_9FABA</name>
<evidence type="ECO:0000313" key="9">
    <source>
        <dbReference type="EMBL" id="MED6226250.1"/>
    </source>
</evidence>
<dbReference type="PANTHER" id="PTHR31839">
    <property type="entry name" value="DEHYDRATION-RESPONSIVE ELEMENT-BINDING PROTEIN 1D"/>
    <property type="match status" value="1"/>
</dbReference>
<dbReference type="PROSITE" id="PS51032">
    <property type="entry name" value="AP2_ERF"/>
    <property type="match status" value="1"/>
</dbReference>
<evidence type="ECO:0000256" key="4">
    <source>
        <dbReference type="ARBA" id="ARBA00023159"/>
    </source>
</evidence>
<dbReference type="InterPro" id="IPR036955">
    <property type="entry name" value="AP2/ERF_dom_sf"/>
</dbReference>
<dbReference type="InterPro" id="IPR001471">
    <property type="entry name" value="AP2/ERF_dom"/>
</dbReference>
<evidence type="ECO:0000256" key="7">
    <source>
        <dbReference type="ARBA" id="ARBA00024343"/>
    </source>
</evidence>
<accession>A0ABU6ZW47</accession>
<proteinExistence type="inferred from homology"/>
<dbReference type="CDD" id="cd00018">
    <property type="entry name" value="AP2"/>
    <property type="match status" value="1"/>
</dbReference>
<gene>
    <name evidence="9" type="ORF">PIB30_101778</name>
</gene>
<sequence length="200" mass="21859">MASSSSSKRHPLYHGIRCRGSKWVSEIRQPRQASRIWLGTFPTAEMAAAAYDVAALALKGDSAVLNLPESVGNYQIPVTRSPEDIRRAAIAAAASMKKPDQEPTTTPHIIAVNNDNNIVDDDGTNNNNNNNIITTTLCSSSSTWYDGNDFTDEEAMFRMPSLLVDMAEGMLLSPPRIILSPSPPSYNSGDDGDSLWSYYF</sequence>
<evidence type="ECO:0000256" key="5">
    <source>
        <dbReference type="ARBA" id="ARBA00023163"/>
    </source>
</evidence>
<keyword evidence="5" id="KW-0804">Transcription</keyword>
<evidence type="ECO:0000256" key="6">
    <source>
        <dbReference type="ARBA" id="ARBA00023242"/>
    </source>
</evidence>
<comment type="caution">
    <text evidence="9">The sequence shown here is derived from an EMBL/GenBank/DDBJ whole genome shotgun (WGS) entry which is preliminary data.</text>
</comment>
<keyword evidence="3" id="KW-0238">DNA-binding</keyword>
<dbReference type="PANTHER" id="PTHR31839:SF85">
    <property type="entry name" value="AP2_ERF DOMAIN-CONTAINING PROTEIN"/>
    <property type="match status" value="1"/>
</dbReference>
<keyword evidence="10" id="KW-1185">Reference proteome</keyword>
<feature type="domain" description="AP2/ERF" evidence="8">
    <location>
        <begin position="12"/>
        <end position="68"/>
    </location>
</feature>
<organism evidence="9 10">
    <name type="scientific">Stylosanthes scabra</name>
    <dbReference type="NCBI Taxonomy" id="79078"/>
    <lineage>
        <taxon>Eukaryota</taxon>
        <taxon>Viridiplantae</taxon>
        <taxon>Streptophyta</taxon>
        <taxon>Embryophyta</taxon>
        <taxon>Tracheophyta</taxon>
        <taxon>Spermatophyta</taxon>
        <taxon>Magnoliopsida</taxon>
        <taxon>eudicotyledons</taxon>
        <taxon>Gunneridae</taxon>
        <taxon>Pentapetalae</taxon>
        <taxon>rosids</taxon>
        <taxon>fabids</taxon>
        <taxon>Fabales</taxon>
        <taxon>Fabaceae</taxon>
        <taxon>Papilionoideae</taxon>
        <taxon>50 kb inversion clade</taxon>
        <taxon>dalbergioids sensu lato</taxon>
        <taxon>Dalbergieae</taxon>
        <taxon>Pterocarpus clade</taxon>
        <taxon>Stylosanthes</taxon>
    </lineage>
</organism>
<dbReference type="SMART" id="SM00380">
    <property type="entry name" value="AP2"/>
    <property type="match status" value="1"/>
</dbReference>
<dbReference type="InterPro" id="IPR016177">
    <property type="entry name" value="DNA-bd_dom_sf"/>
</dbReference>
<evidence type="ECO:0000313" key="10">
    <source>
        <dbReference type="Proteomes" id="UP001341840"/>
    </source>
</evidence>
<reference evidence="9 10" key="1">
    <citation type="journal article" date="2023" name="Plants (Basel)">
        <title>Bridging the Gap: Combining Genomics and Transcriptomics Approaches to Understand Stylosanthes scabra, an Orphan Legume from the Brazilian Caatinga.</title>
        <authorList>
            <person name="Ferreira-Neto J.R.C."/>
            <person name="da Silva M.D."/>
            <person name="Binneck E."/>
            <person name="de Melo N.F."/>
            <person name="da Silva R.H."/>
            <person name="de Melo A.L.T.M."/>
            <person name="Pandolfi V."/>
            <person name="Bustamante F.O."/>
            <person name="Brasileiro-Vidal A.C."/>
            <person name="Benko-Iseppon A.M."/>
        </authorList>
    </citation>
    <scope>NUCLEOTIDE SEQUENCE [LARGE SCALE GENOMIC DNA]</scope>
    <source>
        <tissue evidence="9">Leaves</tissue>
    </source>
</reference>
<dbReference type="InterPro" id="IPR045277">
    <property type="entry name" value="DRE1A-I"/>
</dbReference>
<keyword evidence="4" id="KW-0010">Activator</keyword>
<evidence type="ECO:0000259" key="8">
    <source>
        <dbReference type="PROSITE" id="PS51032"/>
    </source>
</evidence>
<comment type="similarity">
    <text evidence="7">Belongs to the AP2/ERF transcription factor family. ERF subfamily.</text>
</comment>
<dbReference type="EMBL" id="JASCZI010274888">
    <property type="protein sequence ID" value="MED6226250.1"/>
    <property type="molecule type" value="Genomic_DNA"/>
</dbReference>
<evidence type="ECO:0000256" key="3">
    <source>
        <dbReference type="ARBA" id="ARBA00023125"/>
    </source>
</evidence>